<dbReference type="RefSeq" id="WP_123181622.1">
    <property type="nucleotide sequence ID" value="NZ_RHGB01000003.1"/>
</dbReference>
<dbReference type="CDD" id="cd24146">
    <property type="entry name" value="nat-AmDH_N_like"/>
    <property type="match status" value="1"/>
</dbReference>
<accession>A0ABX9W7U7</accession>
<proteinExistence type="predicted"/>
<keyword evidence="2" id="KW-1185">Reference proteome</keyword>
<sequence length="340" mass="36465">MNGNRNKKIIIYGTGQYGCRIATIALSKGYDIIGAYNRAGIKVGQDLGRVAGLNYDLGVIIQDCDKVDYSAVKADIAVVAMTNVLAQNLPAYRQLLSAGMNVICHGSESYFPQGSNSTIVSEIDALAKQHGVTFTGAGIWDMSRIWSGILATAPCTTLHSLTHCSLTNLSIQAESLAQAMQVGAGLSIDEFYAKGLDKSPIAGSYKTVPQHVLHALGFSISNTTFSVEPLSLNYTIHDEKLGVFPAGICLGSRAKVLVSTDEGVTASADIDVRICKPNEVEYMSWEIDGTPSNKVIMERRETDFATASCLFNRINDVVAARPGVVLLSELGPMKGSFHYD</sequence>
<evidence type="ECO:0000313" key="2">
    <source>
        <dbReference type="Proteomes" id="UP000274695"/>
    </source>
</evidence>
<dbReference type="SUPFAM" id="SSF51735">
    <property type="entry name" value="NAD(P)-binding Rossmann-fold domains"/>
    <property type="match status" value="1"/>
</dbReference>
<dbReference type="InterPro" id="IPR036291">
    <property type="entry name" value="NAD(P)-bd_dom_sf"/>
</dbReference>
<evidence type="ECO:0000313" key="1">
    <source>
        <dbReference type="EMBL" id="RNL66755.1"/>
    </source>
</evidence>
<comment type="caution">
    <text evidence="1">The sequence shown here is derived from an EMBL/GenBank/DDBJ whole genome shotgun (WGS) entry which is preliminary data.</text>
</comment>
<dbReference type="EMBL" id="RHGB01000003">
    <property type="protein sequence ID" value="RNL66755.1"/>
    <property type="molecule type" value="Genomic_DNA"/>
</dbReference>
<gene>
    <name evidence="1" type="ORF">D0911_04260</name>
</gene>
<evidence type="ECO:0008006" key="3">
    <source>
        <dbReference type="Google" id="ProtNLM"/>
    </source>
</evidence>
<organism evidence="1 2">
    <name type="scientific">Zhongshania marina</name>
    <dbReference type="NCBI Taxonomy" id="2304603"/>
    <lineage>
        <taxon>Bacteria</taxon>
        <taxon>Pseudomonadati</taxon>
        <taxon>Pseudomonadota</taxon>
        <taxon>Gammaproteobacteria</taxon>
        <taxon>Cellvibrionales</taxon>
        <taxon>Spongiibacteraceae</taxon>
        <taxon>Zhongshania</taxon>
    </lineage>
</organism>
<name>A0ABX9W7U7_9GAMM</name>
<dbReference type="Proteomes" id="UP000274695">
    <property type="component" value="Unassembled WGS sequence"/>
</dbReference>
<dbReference type="Gene3D" id="3.40.50.720">
    <property type="entry name" value="NAD(P)-binding Rossmann-like Domain"/>
    <property type="match status" value="1"/>
</dbReference>
<protein>
    <recommendedName>
        <fullName evidence="3">4-hydroxy-tetrahydrodipicolinate reductase</fullName>
    </recommendedName>
</protein>
<reference evidence="1 2" key="1">
    <citation type="submission" date="2018-10" db="EMBL/GenBank/DDBJ databases">
        <title>Draft genome sequence of Zhongshania sp. DSW25-10.</title>
        <authorList>
            <person name="Oh J."/>
        </authorList>
    </citation>
    <scope>NUCLEOTIDE SEQUENCE [LARGE SCALE GENOMIC DNA]</scope>
    <source>
        <strain evidence="1 2">DSW25-10</strain>
    </source>
</reference>